<dbReference type="InterPro" id="IPR007278">
    <property type="entry name" value="DUF397"/>
</dbReference>
<proteinExistence type="predicted"/>
<dbReference type="STRING" id="1797582.A2442_01490"/>
<protein>
    <recommendedName>
        <fullName evidence="1">DUF397 domain-containing protein</fullName>
    </recommendedName>
</protein>
<accession>A0A1F5EH74</accession>
<reference evidence="2 3" key="1">
    <citation type="journal article" date="2016" name="Nat. Commun.">
        <title>Thousands of microbial genomes shed light on interconnected biogeochemical processes in an aquifer system.</title>
        <authorList>
            <person name="Anantharaman K."/>
            <person name="Brown C.T."/>
            <person name="Hug L.A."/>
            <person name="Sharon I."/>
            <person name="Castelle C.J."/>
            <person name="Probst A.J."/>
            <person name="Thomas B.C."/>
            <person name="Singh A."/>
            <person name="Wilkins M.J."/>
            <person name="Karaoz U."/>
            <person name="Brodie E.L."/>
            <person name="Williams K.H."/>
            <person name="Hubbard S.S."/>
            <person name="Banfield J.F."/>
        </authorList>
    </citation>
    <scope>NUCLEOTIDE SEQUENCE [LARGE SCALE GENOMIC DNA]</scope>
</reference>
<evidence type="ECO:0000313" key="3">
    <source>
        <dbReference type="Proteomes" id="UP000179003"/>
    </source>
</evidence>
<dbReference type="Proteomes" id="UP000179003">
    <property type="component" value="Unassembled WGS sequence"/>
</dbReference>
<dbReference type="EMBL" id="MFAE01000014">
    <property type="protein sequence ID" value="OGD66779.1"/>
    <property type="molecule type" value="Genomic_DNA"/>
</dbReference>
<name>A0A1F5EH74_9BACT</name>
<organism evidence="2 3">
    <name type="scientific">Candidatus Campbellbacteria bacterium RIFOXYC2_FULL_35_25</name>
    <dbReference type="NCBI Taxonomy" id="1797582"/>
    <lineage>
        <taxon>Bacteria</taxon>
        <taxon>Candidatus Campbelliibacteriota</taxon>
    </lineage>
</organism>
<comment type="caution">
    <text evidence="2">The sequence shown here is derived from an EMBL/GenBank/DDBJ whole genome shotgun (WGS) entry which is preliminary data.</text>
</comment>
<feature type="domain" description="DUF397" evidence="1">
    <location>
        <begin position="15"/>
        <end position="64"/>
    </location>
</feature>
<evidence type="ECO:0000259" key="1">
    <source>
        <dbReference type="Pfam" id="PF04149"/>
    </source>
</evidence>
<gene>
    <name evidence="2" type="ORF">A2442_01490</name>
</gene>
<dbReference type="Pfam" id="PF04149">
    <property type="entry name" value="DUF397"/>
    <property type="match status" value="1"/>
</dbReference>
<sequence length="70" mass="7917">MKHKKNFAVNDGDFKKSSWSKNNPKTCVMVAVKPEGVAVRDSKDPAKQTLFFDHDEWTAFVKGVEGGEFR</sequence>
<evidence type="ECO:0000313" key="2">
    <source>
        <dbReference type="EMBL" id="OGD66779.1"/>
    </source>
</evidence>
<dbReference type="AlphaFoldDB" id="A0A1F5EH74"/>